<dbReference type="OrthoDB" id="840081at2"/>
<keyword evidence="3" id="KW-1185">Reference proteome</keyword>
<proteinExistence type="predicted"/>
<organism evidence="2 3">
    <name type="scientific">Algoriphagus hitonicola</name>
    <dbReference type="NCBI Taxonomy" id="435880"/>
    <lineage>
        <taxon>Bacteria</taxon>
        <taxon>Pseudomonadati</taxon>
        <taxon>Bacteroidota</taxon>
        <taxon>Cytophagia</taxon>
        <taxon>Cytophagales</taxon>
        <taxon>Cyclobacteriaceae</taxon>
        <taxon>Algoriphagus</taxon>
    </lineage>
</organism>
<dbReference type="RefSeq" id="WP_092789555.1">
    <property type="nucleotide sequence ID" value="NZ_FOPC01000003.1"/>
</dbReference>
<sequence length="167" mass="19194">MDLGNIIYIVAILAYFIYQATRKKSQEGGETELPEGNPSRPEKEVTFEDLLREIRGEQNQSPKPAPKPIPQTKFEETKVEKLEKPTTRYRSLEEQDDEIQYYEGAFENVDFKGKKSSPGIPDIQTVGSEHHHRARVSRKSKYAALLKNSSSVKEAMVLKEILDRKHF</sequence>
<gene>
    <name evidence="2" type="ORF">SAMN04487988_10396</name>
</gene>
<feature type="region of interest" description="Disordered" evidence="1">
    <location>
        <begin position="24"/>
        <end position="94"/>
    </location>
</feature>
<dbReference type="AlphaFoldDB" id="A0A1I2REK6"/>
<name>A0A1I2REK6_9BACT</name>
<dbReference type="EMBL" id="FOPC01000003">
    <property type="protein sequence ID" value="SFG36186.1"/>
    <property type="molecule type" value="Genomic_DNA"/>
</dbReference>
<accession>A0A1I2REK6</accession>
<reference evidence="3" key="1">
    <citation type="submission" date="2016-10" db="EMBL/GenBank/DDBJ databases">
        <authorList>
            <person name="Varghese N."/>
            <person name="Submissions S."/>
        </authorList>
    </citation>
    <scope>NUCLEOTIDE SEQUENCE [LARGE SCALE GENOMIC DNA]</scope>
    <source>
        <strain evidence="3">DSM 19315</strain>
    </source>
</reference>
<protein>
    <submittedName>
        <fullName evidence="2">Uncharacterized protein</fullName>
    </submittedName>
</protein>
<dbReference type="Proteomes" id="UP000199642">
    <property type="component" value="Unassembled WGS sequence"/>
</dbReference>
<feature type="compositionally biased region" description="Basic and acidic residues" evidence="1">
    <location>
        <begin position="40"/>
        <end position="56"/>
    </location>
</feature>
<evidence type="ECO:0000313" key="3">
    <source>
        <dbReference type="Proteomes" id="UP000199642"/>
    </source>
</evidence>
<feature type="compositionally biased region" description="Basic and acidic residues" evidence="1">
    <location>
        <begin position="73"/>
        <end position="93"/>
    </location>
</feature>
<dbReference type="STRING" id="435880.SAMN04487988_10396"/>
<evidence type="ECO:0000313" key="2">
    <source>
        <dbReference type="EMBL" id="SFG36186.1"/>
    </source>
</evidence>
<evidence type="ECO:0000256" key="1">
    <source>
        <dbReference type="SAM" id="MobiDB-lite"/>
    </source>
</evidence>